<gene>
    <name evidence="2" type="ORF">XDN619_LOCUS2306</name>
</gene>
<accession>A0A816M7E0</accession>
<dbReference type="Proteomes" id="UP000663887">
    <property type="component" value="Unassembled WGS sequence"/>
</dbReference>
<comment type="caution">
    <text evidence="2">The sequence shown here is derived from an EMBL/GenBank/DDBJ whole genome shotgun (WGS) entry which is preliminary data.</text>
</comment>
<keyword evidence="1" id="KW-0175">Coiled coil</keyword>
<dbReference type="AlphaFoldDB" id="A0A816M7E0"/>
<name>A0A816M7E0_9BILA</name>
<feature type="coiled-coil region" evidence="1">
    <location>
        <begin position="46"/>
        <end position="103"/>
    </location>
</feature>
<evidence type="ECO:0000256" key="1">
    <source>
        <dbReference type="SAM" id="Coils"/>
    </source>
</evidence>
<reference evidence="2" key="1">
    <citation type="submission" date="2021-02" db="EMBL/GenBank/DDBJ databases">
        <authorList>
            <person name="Nowell W R."/>
        </authorList>
    </citation>
    <scope>NUCLEOTIDE SEQUENCE</scope>
</reference>
<proteinExistence type="predicted"/>
<protein>
    <submittedName>
        <fullName evidence="2">Uncharacterized protein</fullName>
    </submittedName>
</protein>
<organism evidence="2 3">
    <name type="scientific">Rotaria magnacalcarata</name>
    <dbReference type="NCBI Taxonomy" id="392030"/>
    <lineage>
        <taxon>Eukaryota</taxon>
        <taxon>Metazoa</taxon>
        <taxon>Spiralia</taxon>
        <taxon>Gnathifera</taxon>
        <taxon>Rotifera</taxon>
        <taxon>Eurotatoria</taxon>
        <taxon>Bdelloidea</taxon>
        <taxon>Philodinida</taxon>
        <taxon>Philodinidae</taxon>
        <taxon>Rotaria</taxon>
    </lineage>
</organism>
<evidence type="ECO:0000313" key="2">
    <source>
        <dbReference type="EMBL" id="CAF1979632.1"/>
    </source>
</evidence>
<dbReference type="EMBL" id="CAJNRG010000108">
    <property type="protein sequence ID" value="CAF1979632.1"/>
    <property type="molecule type" value="Genomic_DNA"/>
</dbReference>
<sequence>MERYYFEEMDDLIRSSSHSATPTTIDSSKTNYAIRNTTDDSQDIRLKNVEDKFQRIFDRLARVEQTSSTQAFNNNDSRPASINLQAQEEISRLKLEIAIVRSQINNNQSASHSIQPLPLMSAQSLNYYSLIPPTHVLTNQLPHTHRRSSASEPIKNLMSDNHIHSSQVRKPTEIITPNVIRPSRLLVPAKILVSSLPSSSQAVAIQFSNTNQSQYPTSIDNALLLQQHLSISTQHCSTDTSFGRTTSSTVHQKSVQSIPEAVPHTHLQLIQT</sequence>
<evidence type="ECO:0000313" key="3">
    <source>
        <dbReference type="Proteomes" id="UP000663887"/>
    </source>
</evidence>